<keyword evidence="2" id="KW-1133">Transmembrane helix</keyword>
<reference evidence="3" key="1">
    <citation type="submission" date="2018-05" db="EMBL/GenBank/DDBJ databases">
        <authorList>
            <person name="Lanie J.A."/>
            <person name="Ng W.-L."/>
            <person name="Kazmierczak K.M."/>
            <person name="Andrzejewski T.M."/>
            <person name="Davidsen T.M."/>
            <person name="Wayne K.J."/>
            <person name="Tettelin H."/>
            <person name="Glass J.I."/>
            <person name="Rusch D."/>
            <person name="Podicherti R."/>
            <person name="Tsui H.-C.T."/>
            <person name="Winkler M.E."/>
        </authorList>
    </citation>
    <scope>NUCLEOTIDE SEQUENCE</scope>
</reference>
<dbReference type="EMBL" id="UINC01215419">
    <property type="protein sequence ID" value="SVE41087.1"/>
    <property type="molecule type" value="Genomic_DNA"/>
</dbReference>
<evidence type="ECO:0000256" key="1">
    <source>
        <dbReference type="SAM" id="MobiDB-lite"/>
    </source>
</evidence>
<feature type="region of interest" description="Disordered" evidence="1">
    <location>
        <begin position="86"/>
        <end position="117"/>
    </location>
</feature>
<feature type="non-terminal residue" evidence="3">
    <location>
        <position position="195"/>
    </location>
</feature>
<sequence>MNRSKLNKILVVFTEVIILLFLLVIFNFNVWAQNFNEADGRNARNIALGSSQGISKTNTLQALNPGIGTPQSEVQIQESAKNLAIQSSKKQTSATVPLAQKNTSTSGPGTPSLEPGREASNIANLQSRGNKTEQQIQTNVTKARQTGDDIRSQALSQKIVSTTDPKQLLLEAKLARKAEVKKQRDDYEKLIKTNH</sequence>
<keyword evidence="2" id="KW-0812">Transmembrane</keyword>
<organism evidence="3">
    <name type="scientific">marine metagenome</name>
    <dbReference type="NCBI Taxonomy" id="408172"/>
    <lineage>
        <taxon>unclassified sequences</taxon>
        <taxon>metagenomes</taxon>
        <taxon>ecological metagenomes</taxon>
    </lineage>
</organism>
<dbReference type="AlphaFoldDB" id="A0A383D968"/>
<evidence type="ECO:0000313" key="3">
    <source>
        <dbReference type="EMBL" id="SVE41087.1"/>
    </source>
</evidence>
<evidence type="ECO:0000256" key="2">
    <source>
        <dbReference type="SAM" id="Phobius"/>
    </source>
</evidence>
<keyword evidence="2" id="KW-0472">Membrane</keyword>
<feature type="compositionally biased region" description="Polar residues" evidence="1">
    <location>
        <begin position="86"/>
        <end position="109"/>
    </location>
</feature>
<proteinExistence type="predicted"/>
<name>A0A383D968_9ZZZZ</name>
<gene>
    <name evidence="3" type="ORF">METZ01_LOCUS493941</name>
</gene>
<feature type="transmembrane region" description="Helical" evidence="2">
    <location>
        <begin position="9"/>
        <end position="32"/>
    </location>
</feature>
<protein>
    <submittedName>
        <fullName evidence="3">Uncharacterized protein</fullName>
    </submittedName>
</protein>
<accession>A0A383D968</accession>